<comment type="similarity">
    <text evidence="3">Belongs to the SWEET sugar transporter family.</text>
</comment>
<evidence type="ECO:0000256" key="2">
    <source>
        <dbReference type="ARBA" id="ARBA00004653"/>
    </source>
</evidence>
<keyword evidence="5" id="KW-0813">Transport</keyword>
<evidence type="ECO:0000256" key="8">
    <source>
        <dbReference type="ARBA" id="ARBA00022692"/>
    </source>
</evidence>
<organism evidence="15 16">
    <name type="scientific">Thraustotheca clavata</name>
    <dbReference type="NCBI Taxonomy" id="74557"/>
    <lineage>
        <taxon>Eukaryota</taxon>
        <taxon>Sar</taxon>
        <taxon>Stramenopiles</taxon>
        <taxon>Oomycota</taxon>
        <taxon>Saprolegniomycetes</taxon>
        <taxon>Saprolegniales</taxon>
        <taxon>Achlyaceae</taxon>
        <taxon>Thraustotheca</taxon>
    </lineage>
</organism>
<reference evidence="15 16" key="1">
    <citation type="journal article" date="2014" name="Genome Biol. Evol.">
        <title>The secreted proteins of Achlya hypogyna and Thraustotheca clavata identify the ancestral oomycete secretome and reveal gene acquisitions by horizontal gene transfer.</title>
        <authorList>
            <person name="Misner I."/>
            <person name="Blouin N."/>
            <person name="Leonard G."/>
            <person name="Richards T.A."/>
            <person name="Lane C.E."/>
        </authorList>
    </citation>
    <scope>NUCLEOTIDE SEQUENCE [LARGE SCALE GENOMIC DNA]</scope>
    <source>
        <strain evidence="15 16">ATCC 34112</strain>
    </source>
</reference>
<evidence type="ECO:0000256" key="4">
    <source>
        <dbReference type="ARBA" id="ARBA00021741"/>
    </source>
</evidence>
<keyword evidence="10 13" id="KW-1133">Transmembrane helix</keyword>
<dbReference type="GO" id="GO:0000139">
    <property type="term" value="C:Golgi membrane"/>
    <property type="evidence" value="ECO:0007669"/>
    <property type="project" value="UniProtKB-SubCell"/>
</dbReference>
<feature type="transmembrane region" description="Helical" evidence="13">
    <location>
        <begin position="106"/>
        <end position="127"/>
    </location>
</feature>
<comment type="subcellular location">
    <subcellularLocation>
        <location evidence="1">Cell membrane</location>
        <topology evidence="1">Multi-pass membrane protein</topology>
    </subcellularLocation>
    <subcellularLocation>
        <location evidence="2">Golgi apparatus membrane</location>
        <topology evidence="2">Multi-pass membrane protein</topology>
    </subcellularLocation>
</comment>
<dbReference type="PANTHER" id="PTHR10791:SF30">
    <property type="entry name" value="SUGAR TRANSPORTER SWEET1"/>
    <property type="match status" value="1"/>
</dbReference>
<keyword evidence="9" id="KW-0677">Repeat</keyword>
<evidence type="ECO:0000256" key="1">
    <source>
        <dbReference type="ARBA" id="ARBA00004651"/>
    </source>
</evidence>
<comment type="caution">
    <text evidence="15">The sequence shown here is derived from an EMBL/GenBank/DDBJ whole genome shotgun (WGS) entry which is preliminary data.</text>
</comment>
<dbReference type="OrthoDB" id="19660at2759"/>
<evidence type="ECO:0000256" key="11">
    <source>
        <dbReference type="ARBA" id="ARBA00023034"/>
    </source>
</evidence>
<evidence type="ECO:0000313" key="16">
    <source>
        <dbReference type="Proteomes" id="UP000243217"/>
    </source>
</evidence>
<dbReference type="GO" id="GO:0005886">
    <property type="term" value="C:plasma membrane"/>
    <property type="evidence" value="ECO:0007669"/>
    <property type="project" value="UniProtKB-SubCell"/>
</dbReference>
<feature type="transmembrane region" description="Helical" evidence="13">
    <location>
        <begin position="167"/>
        <end position="188"/>
    </location>
</feature>
<dbReference type="Gene3D" id="1.20.1280.290">
    <property type="match status" value="2"/>
</dbReference>
<dbReference type="Proteomes" id="UP000243217">
    <property type="component" value="Unassembled WGS sequence"/>
</dbReference>
<protein>
    <recommendedName>
        <fullName evidence="4">Sugar transporter SWEET1</fullName>
    </recommendedName>
</protein>
<dbReference type="Pfam" id="PF03083">
    <property type="entry name" value="MtN3_slv"/>
    <property type="match status" value="2"/>
</dbReference>
<feature type="transmembrane region" description="Helical" evidence="13">
    <location>
        <begin position="81"/>
        <end position="100"/>
    </location>
</feature>
<keyword evidence="16" id="KW-1185">Reference proteome</keyword>
<keyword evidence="7" id="KW-0762">Sugar transport</keyword>
<name>A0A1V9ZD00_9STRA</name>
<evidence type="ECO:0000256" key="3">
    <source>
        <dbReference type="ARBA" id="ARBA00007809"/>
    </source>
</evidence>
<keyword evidence="8 13" id="KW-0812">Transmembrane</keyword>
<keyword evidence="6" id="KW-1003">Cell membrane</keyword>
<evidence type="ECO:0000256" key="7">
    <source>
        <dbReference type="ARBA" id="ARBA00022597"/>
    </source>
</evidence>
<evidence type="ECO:0000256" key="12">
    <source>
        <dbReference type="ARBA" id="ARBA00023136"/>
    </source>
</evidence>
<feature type="transmembrane region" description="Helical" evidence="13">
    <location>
        <begin position="139"/>
        <end position="155"/>
    </location>
</feature>
<evidence type="ECO:0000313" key="15">
    <source>
        <dbReference type="EMBL" id="OQR95817.1"/>
    </source>
</evidence>
<keyword evidence="12 13" id="KW-0472">Membrane</keyword>
<evidence type="ECO:0000256" key="14">
    <source>
        <dbReference type="SAM" id="SignalP"/>
    </source>
</evidence>
<dbReference type="InterPro" id="IPR004316">
    <property type="entry name" value="SWEET_rpt"/>
</dbReference>
<evidence type="ECO:0000256" key="9">
    <source>
        <dbReference type="ARBA" id="ARBA00022737"/>
    </source>
</evidence>
<dbReference type="PANTHER" id="PTHR10791">
    <property type="entry name" value="RAG1-ACTIVATING PROTEIN 1"/>
    <property type="match status" value="1"/>
</dbReference>
<dbReference type="EMBL" id="JNBS01002025">
    <property type="protein sequence ID" value="OQR95817.1"/>
    <property type="molecule type" value="Genomic_DNA"/>
</dbReference>
<feature type="signal peptide" evidence="14">
    <location>
        <begin position="1"/>
        <end position="19"/>
    </location>
</feature>
<feature type="transmembrane region" description="Helical" evidence="13">
    <location>
        <begin position="200"/>
        <end position="218"/>
    </location>
</feature>
<accession>A0A1V9ZD00</accession>
<evidence type="ECO:0000256" key="10">
    <source>
        <dbReference type="ARBA" id="ARBA00022989"/>
    </source>
</evidence>
<dbReference type="GO" id="GO:0051119">
    <property type="term" value="F:sugar transmembrane transporter activity"/>
    <property type="evidence" value="ECO:0007669"/>
    <property type="project" value="InterPro"/>
</dbReference>
<sequence length="1306" mass="146370">MFFSFRFSLLALATPSGITRPLQCGSLLVKCANFKFIFRDLMHPALVSTVKLLASGSAIYMTLSPLKDMEKVRAKVPIDTLPILCMFANACTWTLYGVLIDNFFPLVVTNSIQVLITIYYLLVIYTNAGPRRLATVKKILAVIFFVFGTIIYALFGPKAHVTKHIGYLGICVCTLMFSSPLATVGTVLKQKSSAILPIRLIAAGIACAFLWTVFGLLINDAFVYGPNGLNLVIGLCQVALYFYYLSPKQDHEDKEFHLMNFSLIATQLQSTAEYEQSDASALLFEHWYDLAKEYASNYSHEAVPDMMNYTIEAFSVIFTSYSVARLHDPSTDVYAVRELLRHAQKILEIIRTKPKFTALMEPSGNSNALAQYLITSGVPAMEMIAFSETTMANIRVDALETLKELVITWTYLAHGPWSEIYSTQLTLCLQSNLLVQVLTSLSTDSIVRDTALQVVLVTAPLAEPGVLVAALARVARDAAALTPLWTMHVLEFKNALDNLIARMRVNGPEQVPIRIFFCIALMESLYEALLNHKTGQEWSFNAALHTCSLVRLFKNALSTFQQMPMDGARRELPDIFLQTVELLLLENPKCEELVEFCLDSDEYALLCVIVRSGHVFTQEIWSNLLLPYTRSQLAKIPVQGVSGSQYDQEIVNLIREACRLYYINIDRVPSPSLGKSLFFTVAQAVRHGYYETERFTELLALIMQRHYILGHLQVYQWLPMLLLPSVASNLKTLRALSEALWICLGLETSSFGCENAIMSGETSKEIANTFCVILARLRTEPADIFWRDICFHFGFFILQHHDAMVELLESISAELEESEVRGCMAVDRLVSLTDLLHAMSLRIETHEDALALFKCGLRAVQMGIGQTTALAFDATLKNVVDKMAPKSTDVDLVMMETAMNVCGVQARSALARLVPEMCLEDVNALVRQLALKYILPREDLIKEHGIAIVRSLYWIHKPMYQTADVSSQLCLDQLSLSLAACPVLVVLARVTPLYIPECVLKLLSAADLHAVNDPLSESKFIEAYLDAVATAGPRSALVRFALSNEGRPTLPLLVRLSTKWHQFVMDVVMTGLLQEQDMILLPQLFPRLERLLEKRQAKVYKCTAQGQAVLNDAMSSEDAAHNTMFWNQLHQLITAEYERGNFMKALRMASTMKTWYPDDYERMGTHNFVISTIFPMLQRTSLPQCYDATTLEAFPIYFRTMHEIKLLFQEEAEKYLDISNQINDFAHAKIQDVVRTNGVTAARALLNLYGLQSPELLALLTESTEETPLLAVAPARVSWATQVVNVMDGELAATSLDDIIVSTDKI</sequence>
<feature type="transmembrane region" description="Helical" evidence="13">
    <location>
        <begin position="41"/>
        <end position="60"/>
    </location>
</feature>
<evidence type="ECO:0000256" key="6">
    <source>
        <dbReference type="ARBA" id="ARBA00022475"/>
    </source>
</evidence>
<keyword evidence="14" id="KW-0732">Signal</keyword>
<dbReference type="InterPro" id="IPR047664">
    <property type="entry name" value="SWEET"/>
</dbReference>
<proteinExistence type="inferred from homology"/>
<keyword evidence="11" id="KW-0333">Golgi apparatus</keyword>
<evidence type="ECO:0000256" key="13">
    <source>
        <dbReference type="SAM" id="Phobius"/>
    </source>
</evidence>
<feature type="chain" id="PRO_5012574053" description="Sugar transporter SWEET1" evidence="14">
    <location>
        <begin position="20"/>
        <end position="1306"/>
    </location>
</feature>
<dbReference type="FunFam" id="1.20.1280.290:FF:000004">
    <property type="entry name" value="Sugar transporter SWEET"/>
    <property type="match status" value="1"/>
</dbReference>
<evidence type="ECO:0000256" key="5">
    <source>
        <dbReference type="ARBA" id="ARBA00022448"/>
    </source>
</evidence>
<gene>
    <name evidence="15" type="ORF">THRCLA_07546</name>
</gene>